<protein>
    <submittedName>
        <fullName evidence="7">OmpA family protein</fullName>
    </submittedName>
</protein>
<reference evidence="7 8" key="1">
    <citation type="submission" date="2019-08" db="EMBL/GenBank/DDBJ databases">
        <title>In-depth cultivation of the pig gut microbiome towards novel bacterial diversity and tailored functional studies.</title>
        <authorList>
            <person name="Wylensek D."/>
            <person name="Hitch T.C.A."/>
            <person name="Clavel T."/>
        </authorList>
    </citation>
    <scope>NUCLEOTIDE SEQUENCE [LARGE SCALE GENOMIC DNA]</scope>
    <source>
        <strain evidence="7 8">RF-GAM-744-WT-7</strain>
    </source>
</reference>
<feature type="compositionally biased region" description="Low complexity" evidence="5">
    <location>
        <begin position="572"/>
        <end position="581"/>
    </location>
</feature>
<evidence type="ECO:0000259" key="6">
    <source>
        <dbReference type="PROSITE" id="PS51123"/>
    </source>
</evidence>
<dbReference type="Proteomes" id="UP000442535">
    <property type="component" value="Unassembled WGS sequence"/>
</dbReference>
<dbReference type="GO" id="GO:0009279">
    <property type="term" value="C:cell outer membrane"/>
    <property type="evidence" value="ECO:0007669"/>
    <property type="project" value="UniProtKB-SubCell"/>
</dbReference>
<evidence type="ECO:0000313" key="7">
    <source>
        <dbReference type="EMBL" id="MST48954.1"/>
    </source>
</evidence>
<comment type="subcellular location">
    <subcellularLocation>
        <location evidence="1">Cell outer membrane</location>
    </subcellularLocation>
</comment>
<dbReference type="PANTHER" id="PTHR30329:SF21">
    <property type="entry name" value="LIPOPROTEIN YIAD-RELATED"/>
    <property type="match status" value="1"/>
</dbReference>
<organism evidence="7 8">
    <name type="scientific">Mobiluncus porci</name>
    <dbReference type="NCBI Taxonomy" id="2652278"/>
    <lineage>
        <taxon>Bacteria</taxon>
        <taxon>Bacillati</taxon>
        <taxon>Actinomycetota</taxon>
        <taxon>Actinomycetes</taxon>
        <taxon>Actinomycetales</taxon>
        <taxon>Actinomycetaceae</taxon>
        <taxon>Mobiluncus</taxon>
    </lineage>
</organism>
<evidence type="ECO:0000313" key="8">
    <source>
        <dbReference type="Proteomes" id="UP000442535"/>
    </source>
</evidence>
<dbReference type="CDD" id="cd07185">
    <property type="entry name" value="OmpA_C-like"/>
    <property type="match status" value="1"/>
</dbReference>
<dbReference type="Pfam" id="PF00691">
    <property type="entry name" value="OmpA"/>
    <property type="match status" value="1"/>
</dbReference>
<feature type="region of interest" description="Disordered" evidence="5">
    <location>
        <begin position="139"/>
        <end position="159"/>
    </location>
</feature>
<dbReference type="InterPro" id="IPR006665">
    <property type="entry name" value="OmpA-like"/>
</dbReference>
<dbReference type="InterPro" id="IPR006664">
    <property type="entry name" value="OMP_bac"/>
</dbReference>
<dbReference type="RefSeq" id="WP_154543154.1">
    <property type="nucleotide sequence ID" value="NZ_VUMY01000002.1"/>
</dbReference>
<dbReference type="PANTHER" id="PTHR30329">
    <property type="entry name" value="STATOR ELEMENT OF FLAGELLAR MOTOR COMPLEX"/>
    <property type="match status" value="1"/>
</dbReference>
<dbReference type="InterPro" id="IPR036737">
    <property type="entry name" value="OmpA-like_sf"/>
</dbReference>
<dbReference type="Gene3D" id="3.30.1330.60">
    <property type="entry name" value="OmpA-like domain"/>
    <property type="match status" value="1"/>
</dbReference>
<accession>A0A7K0K0J1</accession>
<sequence>MQINRSLNALVALGFVAALTLSGCVLPVKPPTKPSAKPSVSASESAKAPAELEGAVEIEGAYGDGSMWAKVGPVYRLENGVSALALTAGFSDAVTRFPARATVGSAVGQAMSSVFYPANFEFAGIYLVNDTEVFEPTKPKMSDADWVPQDPSKNKNKMHDFEESQKGGLTESVLVPFGDVGADTKSVGVSVGLIGFAGDVPVVGADEAPKKLQSAFAKLPDSPEGYVHAPYSSFTKVPGMGVSSSAESLDVTLAADVFFDTGKWDLKPESQATLAEVAKALATHEKGEVSIVGHTDNVPEPNIGNQALSENRANAVKTVLEGKPELAGFTFVASGKGESQPVAPNDNEENKAKNRRVQVSIKTPVKKEILELQATQAAKPPAAGQESTWPEPVVYQSGRSSRNSIAEINASEAIAYENYTLVTFTVKSVNVETLWGNELGMGYTLRGEPAPGNGFWAGSILRGEARTSPLEYLRPFDGTEAKHAYIAGAQEVYAPQPLQANDVVTFPVLYPPTKDKTITIDADAAAMGSPKAQYGWRINDVPVKSPSQSSKSGKTNPSEKPRQSKTDRKSDTTTSASYKVQ</sequence>
<dbReference type="InterPro" id="IPR050330">
    <property type="entry name" value="Bact_OuterMem_StrucFunc"/>
</dbReference>
<dbReference type="PROSITE" id="PS51123">
    <property type="entry name" value="OMPA_2"/>
    <property type="match status" value="1"/>
</dbReference>
<evidence type="ECO:0000256" key="5">
    <source>
        <dbReference type="SAM" id="MobiDB-lite"/>
    </source>
</evidence>
<dbReference type="EMBL" id="VUMY01000002">
    <property type="protein sequence ID" value="MST48954.1"/>
    <property type="molecule type" value="Genomic_DNA"/>
</dbReference>
<evidence type="ECO:0000256" key="3">
    <source>
        <dbReference type="ARBA" id="ARBA00023237"/>
    </source>
</evidence>
<dbReference type="SUPFAM" id="SSF103088">
    <property type="entry name" value="OmpA-like"/>
    <property type="match status" value="1"/>
</dbReference>
<evidence type="ECO:0000256" key="2">
    <source>
        <dbReference type="ARBA" id="ARBA00023136"/>
    </source>
</evidence>
<feature type="compositionally biased region" description="Low complexity" evidence="5">
    <location>
        <begin position="541"/>
        <end position="552"/>
    </location>
</feature>
<dbReference type="PRINTS" id="PR01021">
    <property type="entry name" value="OMPADOMAIN"/>
</dbReference>
<keyword evidence="3" id="KW-0998">Cell outer membrane</keyword>
<feature type="compositionally biased region" description="Basic and acidic residues" evidence="5">
    <location>
        <begin position="557"/>
        <end position="571"/>
    </location>
</feature>
<comment type="caution">
    <text evidence="7">The sequence shown here is derived from an EMBL/GenBank/DDBJ whole genome shotgun (WGS) entry which is preliminary data.</text>
</comment>
<dbReference type="PROSITE" id="PS51257">
    <property type="entry name" value="PROKAR_LIPOPROTEIN"/>
    <property type="match status" value="1"/>
</dbReference>
<evidence type="ECO:0000256" key="1">
    <source>
        <dbReference type="ARBA" id="ARBA00004442"/>
    </source>
</evidence>
<feature type="region of interest" description="Disordered" evidence="5">
    <location>
        <begin position="535"/>
        <end position="581"/>
    </location>
</feature>
<evidence type="ECO:0000256" key="4">
    <source>
        <dbReference type="PROSITE-ProRule" id="PRU00473"/>
    </source>
</evidence>
<keyword evidence="8" id="KW-1185">Reference proteome</keyword>
<gene>
    <name evidence="7" type="ORF">FYJ63_01575</name>
</gene>
<keyword evidence="2 4" id="KW-0472">Membrane</keyword>
<feature type="domain" description="OmpA-like" evidence="6">
    <location>
        <begin position="246"/>
        <end position="365"/>
    </location>
</feature>
<feature type="region of interest" description="Disordered" evidence="5">
    <location>
        <begin position="335"/>
        <end position="357"/>
    </location>
</feature>
<dbReference type="AlphaFoldDB" id="A0A7K0K0J1"/>
<name>A0A7K0K0J1_9ACTO</name>
<proteinExistence type="predicted"/>